<dbReference type="InterPro" id="IPR031315">
    <property type="entry name" value="LNS2/PITP"/>
</dbReference>
<dbReference type="Pfam" id="PF04571">
    <property type="entry name" value="Lipin_N"/>
    <property type="match status" value="1"/>
</dbReference>
<dbReference type="SMART" id="SM00775">
    <property type="entry name" value="LNS2"/>
    <property type="match status" value="1"/>
</dbReference>
<comment type="cofactor">
    <cofactor evidence="2">
        <name>Mg(2+)</name>
        <dbReference type="ChEBI" id="CHEBI:18420"/>
    </cofactor>
</comment>
<dbReference type="PANTHER" id="PTHR12181">
    <property type="entry name" value="LIPIN"/>
    <property type="match status" value="1"/>
</dbReference>
<proteinExistence type="inferred from homology"/>
<dbReference type="Ensembl" id="ENSSAUT00010022015.1">
    <property type="protein sequence ID" value="ENSSAUP00010020834.1"/>
    <property type="gene ID" value="ENSSAUG00010009040.1"/>
</dbReference>
<evidence type="ECO:0000256" key="2">
    <source>
        <dbReference type="ARBA" id="ARBA00001946"/>
    </source>
</evidence>
<dbReference type="Gene3D" id="3.40.50.1000">
    <property type="entry name" value="HAD superfamily/HAD-like"/>
    <property type="match status" value="1"/>
</dbReference>
<feature type="compositionally biased region" description="Polar residues" evidence="6">
    <location>
        <begin position="307"/>
        <end position="317"/>
    </location>
</feature>
<dbReference type="OMA" id="NCCTEET"/>
<dbReference type="InterPro" id="IPR013209">
    <property type="entry name" value="LNS2"/>
</dbReference>
<dbReference type="InterPro" id="IPR026058">
    <property type="entry name" value="LIPIN"/>
</dbReference>
<comment type="similarity">
    <text evidence="3">Belongs to the lipin family.</text>
</comment>
<keyword evidence="9" id="KW-1185">Reference proteome</keyword>
<dbReference type="GeneTree" id="ENSGT00940000156313"/>
<dbReference type="Pfam" id="PF08235">
    <property type="entry name" value="LNS2"/>
    <property type="match status" value="1"/>
</dbReference>
<dbReference type="InterPro" id="IPR023214">
    <property type="entry name" value="HAD_sf"/>
</dbReference>
<evidence type="ECO:0000256" key="5">
    <source>
        <dbReference type="ARBA" id="ARBA00022801"/>
    </source>
</evidence>
<dbReference type="GO" id="GO:0019432">
    <property type="term" value="P:triglyceride biosynthetic process"/>
    <property type="evidence" value="ECO:0007669"/>
    <property type="project" value="TreeGrafter"/>
</dbReference>
<dbReference type="GO" id="GO:0005634">
    <property type="term" value="C:nucleus"/>
    <property type="evidence" value="ECO:0007669"/>
    <property type="project" value="TreeGrafter"/>
</dbReference>
<dbReference type="GO" id="GO:0008195">
    <property type="term" value="F:phosphatidate phosphatase activity"/>
    <property type="evidence" value="ECO:0007669"/>
    <property type="project" value="UniProtKB-EC"/>
</dbReference>
<name>A0A671V3L4_SPAAU</name>
<dbReference type="GO" id="GO:0045944">
    <property type="term" value="P:positive regulation of transcription by RNA polymerase II"/>
    <property type="evidence" value="ECO:0007669"/>
    <property type="project" value="TreeGrafter"/>
</dbReference>
<gene>
    <name evidence="8" type="primary">LPIN2</name>
    <name evidence="8" type="synonym">lpin2</name>
</gene>
<feature type="region of interest" description="Disordered" evidence="6">
    <location>
        <begin position="302"/>
        <end position="328"/>
    </location>
</feature>
<evidence type="ECO:0000259" key="7">
    <source>
        <dbReference type="SMART" id="SM00775"/>
    </source>
</evidence>
<reference evidence="8" key="3">
    <citation type="submission" date="2025-09" db="UniProtKB">
        <authorList>
            <consortium name="Ensembl"/>
        </authorList>
    </citation>
    <scope>IDENTIFICATION</scope>
</reference>
<accession>A0A671V3L4</accession>
<evidence type="ECO:0000256" key="3">
    <source>
        <dbReference type="ARBA" id="ARBA00005476"/>
    </source>
</evidence>
<keyword evidence="5" id="KW-0378">Hydrolase</keyword>
<protein>
    <recommendedName>
        <fullName evidence="4">phosphatidate phosphatase</fullName>
        <ecNumber evidence="4">3.1.3.4</ecNumber>
    </recommendedName>
</protein>
<dbReference type="PANTHER" id="PTHR12181:SF11">
    <property type="entry name" value="PHOSPHATIDATE PHOSPHATASE LPIN2"/>
    <property type="match status" value="1"/>
</dbReference>
<reference evidence="8" key="2">
    <citation type="submission" date="2025-08" db="UniProtKB">
        <authorList>
            <consortium name="Ensembl"/>
        </authorList>
    </citation>
    <scope>IDENTIFICATION</scope>
</reference>
<reference evidence="8" key="1">
    <citation type="submission" date="2021-04" db="EMBL/GenBank/DDBJ databases">
        <authorList>
            <consortium name="Wellcome Sanger Institute Data Sharing"/>
        </authorList>
    </citation>
    <scope>NUCLEOTIDE SEQUENCE [LARGE SCALE GENOMIC DNA]</scope>
</reference>
<dbReference type="GO" id="GO:0003713">
    <property type="term" value="F:transcription coactivator activity"/>
    <property type="evidence" value="ECO:0007669"/>
    <property type="project" value="TreeGrafter"/>
</dbReference>
<dbReference type="AlphaFoldDB" id="A0A671V3L4"/>
<evidence type="ECO:0000256" key="4">
    <source>
        <dbReference type="ARBA" id="ARBA00012638"/>
    </source>
</evidence>
<dbReference type="Pfam" id="PF16876">
    <property type="entry name" value="Lipin_mid"/>
    <property type="match status" value="1"/>
</dbReference>
<dbReference type="EC" id="3.1.3.4" evidence="4"/>
<dbReference type="GO" id="GO:0032869">
    <property type="term" value="P:cellular response to insulin stimulus"/>
    <property type="evidence" value="ECO:0007669"/>
    <property type="project" value="TreeGrafter"/>
</dbReference>
<evidence type="ECO:0000313" key="8">
    <source>
        <dbReference type="Ensembl" id="ENSSAUP00010020834.1"/>
    </source>
</evidence>
<evidence type="ECO:0000256" key="1">
    <source>
        <dbReference type="ARBA" id="ARBA00001180"/>
    </source>
</evidence>
<organism evidence="8 9">
    <name type="scientific">Sparus aurata</name>
    <name type="common">Gilthead sea bream</name>
    <dbReference type="NCBI Taxonomy" id="8175"/>
    <lineage>
        <taxon>Eukaryota</taxon>
        <taxon>Metazoa</taxon>
        <taxon>Chordata</taxon>
        <taxon>Craniata</taxon>
        <taxon>Vertebrata</taxon>
        <taxon>Euteleostomi</taxon>
        <taxon>Actinopterygii</taxon>
        <taxon>Neopterygii</taxon>
        <taxon>Teleostei</taxon>
        <taxon>Neoteleostei</taxon>
        <taxon>Acanthomorphata</taxon>
        <taxon>Eupercaria</taxon>
        <taxon>Spariformes</taxon>
        <taxon>Sparidae</taxon>
        <taxon>Sparus</taxon>
    </lineage>
</organism>
<dbReference type="GO" id="GO:0005829">
    <property type="term" value="C:cytosol"/>
    <property type="evidence" value="ECO:0007669"/>
    <property type="project" value="TreeGrafter"/>
</dbReference>
<sequence>MNYVGQLAGQVLVTVKELYKGINQATLSGCIDVVVVRQRDGTYQCSPFHVRFGKLGVLRSKEKVIDIEVNGEPVDLHMKLGDNGEAFFVQESEQLNVSSKLNTAASRFLISLVKASIRKLHHFTEMQPLLFHYTFLTTVSLISNLQVTKKEKPELLKTVTITPSETTHFRVILSSEAMENETDIEKEDAAPSSSVCTIIKPKPRTPVTAVTMNPLASVSTVTSLSPITPSEPLDVLPSSVATSTPSNSQQSDSPSKKKGVPKRSQHQGPEDIYLDDLNVLEPDVAARYFPKRLDHKTTKHWMDSEMHSGSQSPQSVGSAAADSGTECLSDSASDLPDVTLSLCGGLTENAEISKERFMEHIITYHEFAESPAIIDNPNLVVKIGNRYYNWTLAAPLILSLQAFQKNLPKATEEAWVKEKMPKKSGRWWFWRKRADSTIKQVCTCFQKYHKYKACLPKQGDSSSDEESKEVSAVSYAFTVFLCCQASLKLKEGPNDVTFSITTQYQGTCRCEGTIYLWNWDDKVIISDIDGTITKSDVFGQILPQLGKDWTHQGIAKLYHSVAENGYKFLYCSARAIGMADMTRGYLQWVNDGGTILPRGPLMLSPSSLFSAFHREVIEKKPEIFKIECLTDIKNLFQHNKQPFYAAFGNRTNDVFAYKEVGVPVCRIFTVNPKGELIQEQTKGNKSSYSRLSELVEHVFPLLSKEQNEAFVMPEYSSFCYWRQPIPVINPDELL</sequence>
<feature type="compositionally biased region" description="Basic residues" evidence="6">
    <location>
        <begin position="256"/>
        <end position="265"/>
    </location>
</feature>
<dbReference type="SUPFAM" id="SSF56784">
    <property type="entry name" value="HAD-like"/>
    <property type="match status" value="1"/>
</dbReference>
<feature type="compositionally biased region" description="Polar residues" evidence="6">
    <location>
        <begin position="239"/>
        <end position="253"/>
    </location>
</feature>
<feature type="domain" description="LNS2/PITP" evidence="7">
    <location>
        <begin position="523"/>
        <end position="679"/>
    </location>
</feature>
<dbReference type="InterPro" id="IPR007651">
    <property type="entry name" value="Lipin_N"/>
</dbReference>
<dbReference type="InterPro" id="IPR031703">
    <property type="entry name" value="Lipin_mid"/>
</dbReference>
<evidence type="ECO:0000313" key="9">
    <source>
        <dbReference type="Proteomes" id="UP000472265"/>
    </source>
</evidence>
<evidence type="ECO:0000256" key="6">
    <source>
        <dbReference type="SAM" id="MobiDB-lite"/>
    </source>
</evidence>
<dbReference type="GO" id="GO:0005789">
    <property type="term" value="C:endoplasmic reticulum membrane"/>
    <property type="evidence" value="ECO:0007669"/>
    <property type="project" value="TreeGrafter"/>
</dbReference>
<dbReference type="Proteomes" id="UP000472265">
    <property type="component" value="Chromosome 21"/>
</dbReference>
<comment type="catalytic activity">
    <reaction evidence="1">
        <text>a 1,2-diacyl-sn-glycero-3-phosphate + H2O = a 1,2-diacyl-sn-glycerol + phosphate</text>
        <dbReference type="Rhea" id="RHEA:27429"/>
        <dbReference type="ChEBI" id="CHEBI:15377"/>
        <dbReference type="ChEBI" id="CHEBI:17815"/>
        <dbReference type="ChEBI" id="CHEBI:43474"/>
        <dbReference type="ChEBI" id="CHEBI:58608"/>
        <dbReference type="EC" id="3.1.3.4"/>
    </reaction>
    <physiologicalReaction direction="left-to-right" evidence="1">
        <dbReference type="Rhea" id="RHEA:27430"/>
    </physiologicalReaction>
</comment>
<feature type="region of interest" description="Disordered" evidence="6">
    <location>
        <begin position="222"/>
        <end position="275"/>
    </location>
</feature>
<dbReference type="InterPro" id="IPR036412">
    <property type="entry name" value="HAD-like_sf"/>
</dbReference>
<dbReference type="GO" id="GO:0009062">
    <property type="term" value="P:fatty acid catabolic process"/>
    <property type="evidence" value="ECO:0007669"/>
    <property type="project" value="TreeGrafter"/>
</dbReference>